<accession>A0ABV9ZL73</accession>
<feature type="transmembrane region" description="Helical" evidence="8">
    <location>
        <begin position="164"/>
        <end position="186"/>
    </location>
</feature>
<proteinExistence type="inferred from homology"/>
<dbReference type="InterPro" id="IPR000522">
    <property type="entry name" value="ABC_transptr_permease_BtuC"/>
</dbReference>
<dbReference type="Gene3D" id="1.10.3470.10">
    <property type="entry name" value="ABC transporter involved in vitamin B12 uptake, BtuC"/>
    <property type="match status" value="1"/>
</dbReference>
<dbReference type="EMBL" id="JBHSKG010000016">
    <property type="protein sequence ID" value="MFC5141515.1"/>
    <property type="molecule type" value="Genomic_DNA"/>
</dbReference>
<name>A0ABV9ZL73_9PSEU</name>
<comment type="similarity">
    <text evidence="2">Belongs to the binding-protein-dependent transport system permease family. FecCD subfamily.</text>
</comment>
<evidence type="ECO:0000256" key="1">
    <source>
        <dbReference type="ARBA" id="ARBA00004651"/>
    </source>
</evidence>
<feature type="transmembrane region" description="Helical" evidence="8">
    <location>
        <begin position="136"/>
        <end position="157"/>
    </location>
</feature>
<feature type="transmembrane region" description="Helical" evidence="8">
    <location>
        <begin position="323"/>
        <end position="343"/>
    </location>
</feature>
<feature type="transmembrane region" description="Helical" evidence="8">
    <location>
        <begin position="255"/>
        <end position="282"/>
    </location>
</feature>
<feature type="transmembrane region" description="Helical" evidence="8">
    <location>
        <begin position="294"/>
        <end position="316"/>
    </location>
</feature>
<evidence type="ECO:0000256" key="4">
    <source>
        <dbReference type="ARBA" id="ARBA00022475"/>
    </source>
</evidence>
<evidence type="ECO:0000313" key="9">
    <source>
        <dbReference type="EMBL" id="MFC5141515.1"/>
    </source>
</evidence>
<evidence type="ECO:0000256" key="6">
    <source>
        <dbReference type="ARBA" id="ARBA00022989"/>
    </source>
</evidence>
<dbReference type="CDD" id="cd06550">
    <property type="entry name" value="TM_ABC_iron-siderophores_like"/>
    <property type="match status" value="1"/>
</dbReference>
<feature type="transmembrane region" description="Helical" evidence="8">
    <location>
        <begin position="83"/>
        <end position="100"/>
    </location>
</feature>
<organism evidence="9 10">
    <name type="scientific">Actinomycetospora rhizophila</name>
    <dbReference type="NCBI Taxonomy" id="1416876"/>
    <lineage>
        <taxon>Bacteria</taxon>
        <taxon>Bacillati</taxon>
        <taxon>Actinomycetota</taxon>
        <taxon>Actinomycetes</taxon>
        <taxon>Pseudonocardiales</taxon>
        <taxon>Pseudonocardiaceae</taxon>
        <taxon>Actinomycetospora</taxon>
    </lineage>
</organism>
<dbReference type="Proteomes" id="UP001596175">
    <property type="component" value="Unassembled WGS sequence"/>
</dbReference>
<comment type="caution">
    <text evidence="9">The sequence shown here is derived from an EMBL/GenBank/DDBJ whole genome shotgun (WGS) entry which is preliminary data.</text>
</comment>
<dbReference type="InterPro" id="IPR037294">
    <property type="entry name" value="ABC_BtuC-like"/>
</dbReference>
<dbReference type="PANTHER" id="PTHR30472:SF24">
    <property type="entry name" value="FERRIC ENTEROBACTIN TRANSPORT SYSTEM PERMEASE PROTEIN FEPG"/>
    <property type="match status" value="1"/>
</dbReference>
<evidence type="ECO:0000313" key="10">
    <source>
        <dbReference type="Proteomes" id="UP001596175"/>
    </source>
</evidence>
<evidence type="ECO:0000256" key="5">
    <source>
        <dbReference type="ARBA" id="ARBA00022692"/>
    </source>
</evidence>
<evidence type="ECO:0000256" key="7">
    <source>
        <dbReference type="ARBA" id="ARBA00023136"/>
    </source>
</evidence>
<evidence type="ECO:0000256" key="2">
    <source>
        <dbReference type="ARBA" id="ARBA00007935"/>
    </source>
</evidence>
<dbReference type="RefSeq" id="WP_378023658.1">
    <property type="nucleotide sequence ID" value="NZ_JBHSKG010000016.1"/>
</dbReference>
<keyword evidence="6 8" id="KW-1133">Transmembrane helix</keyword>
<dbReference type="SUPFAM" id="SSF81345">
    <property type="entry name" value="ABC transporter involved in vitamin B12 uptake, BtuC"/>
    <property type="match status" value="1"/>
</dbReference>
<feature type="transmembrane region" description="Helical" evidence="8">
    <location>
        <begin position="26"/>
        <end position="47"/>
    </location>
</feature>
<keyword evidence="10" id="KW-1185">Reference proteome</keyword>
<protein>
    <submittedName>
        <fullName evidence="9">FecCD family ABC transporter permease</fullName>
    </submittedName>
</protein>
<sequence length="353" mass="35805">MTRSVERTTSRRVPVRTRSFSRRLDVRLLVVCGGAVVIGIVATALSVSVGEFPIPLRDVAATLVGAGTRTDEFIIVGLRLPRALVGLGCGMALGVSGLIFQTLVRNPLAAPDVIGVTGGASLTGVAVLILGAPPALLPVGAFAGAVASATLVYALAWRGGLSPYRLVLVGIALAAAFAAGTSYLLVVGELIDVQRAAVWLVGSLNGVTWEEFWPLVAGLVVLFPATAALTRALDALSLGEESSVALGVDVSRARLALVVVAAALAAFAVAAAGPIGFVAFIAPHIARRLTGLTGAAVLPAAALVGGVLVMVCDLVARVVLAPVELPVGTVTAVVGAPFFLYLLHRANRPVRGG</sequence>
<feature type="transmembrane region" description="Helical" evidence="8">
    <location>
        <begin position="112"/>
        <end position="130"/>
    </location>
</feature>
<reference evidence="10" key="1">
    <citation type="journal article" date="2019" name="Int. J. Syst. Evol. Microbiol.">
        <title>The Global Catalogue of Microorganisms (GCM) 10K type strain sequencing project: providing services to taxonomists for standard genome sequencing and annotation.</title>
        <authorList>
            <consortium name="The Broad Institute Genomics Platform"/>
            <consortium name="The Broad Institute Genome Sequencing Center for Infectious Disease"/>
            <person name="Wu L."/>
            <person name="Ma J."/>
        </authorList>
    </citation>
    <scope>NUCLEOTIDE SEQUENCE [LARGE SCALE GENOMIC DNA]</scope>
    <source>
        <strain evidence="10">XZYJ18</strain>
    </source>
</reference>
<keyword evidence="4" id="KW-1003">Cell membrane</keyword>
<keyword evidence="5 8" id="KW-0812">Transmembrane</keyword>
<keyword evidence="3" id="KW-0813">Transport</keyword>
<comment type="subcellular location">
    <subcellularLocation>
        <location evidence="1">Cell membrane</location>
        <topology evidence="1">Multi-pass membrane protein</topology>
    </subcellularLocation>
</comment>
<evidence type="ECO:0000256" key="3">
    <source>
        <dbReference type="ARBA" id="ARBA00022448"/>
    </source>
</evidence>
<dbReference type="PANTHER" id="PTHR30472">
    <property type="entry name" value="FERRIC ENTEROBACTIN TRANSPORT SYSTEM PERMEASE PROTEIN"/>
    <property type="match status" value="1"/>
</dbReference>
<gene>
    <name evidence="9" type="ORF">ACFPK1_24980</name>
</gene>
<evidence type="ECO:0000256" key="8">
    <source>
        <dbReference type="SAM" id="Phobius"/>
    </source>
</evidence>
<keyword evidence="7 8" id="KW-0472">Membrane</keyword>
<dbReference type="Pfam" id="PF01032">
    <property type="entry name" value="FecCD"/>
    <property type="match status" value="1"/>
</dbReference>